<dbReference type="Proteomes" id="UP000618818">
    <property type="component" value="Unassembled WGS sequence"/>
</dbReference>
<keyword evidence="1" id="KW-0732">Signal</keyword>
<evidence type="ECO:0000313" key="2">
    <source>
        <dbReference type="EMBL" id="MBD3926257.1"/>
    </source>
</evidence>
<proteinExistence type="predicted"/>
<sequence length="215" mass="23196">MTTRRPRPPAHGLVLLAVLAAALVGCSSDPTKRKVVTTSSDPDASGDVLVGGLGPDRDVAAAAPRNAVTDILGTTVDHGVEVVTVEVTFRDLRPRRYLDLTAYVTTDRTGSRLPVQATALVYRDEVTLDLYDDDMSRCTTADAAVDRSTDTLTMTLPRSCMGHPRWIEAEVIASTMRYNAGPDDPLGQAVWEDHAYGTGRAGWDDDATTPRLHHP</sequence>
<evidence type="ECO:0000256" key="1">
    <source>
        <dbReference type="SAM" id="SignalP"/>
    </source>
</evidence>
<gene>
    <name evidence="2" type="ORF">IEZ26_16650</name>
</gene>
<dbReference type="EMBL" id="JACXYZ010000002">
    <property type="protein sequence ID" value="MBD3926257.1"/>
    <property type="molecule type" value="Genomic_DNA"/>
</dbReference>
<evidence type="ECO:0000313" key="3">
    <source>
        <dbReference type="Proteomes" id="UP000618818"/>
    </source>
</evidence>
<name>A0ABR8NF90_9ACTN</name>
<organism evidence="2 3">
    <name type="scientific">Nocardioides cavernae</name>
    <dbReference type="NCBI Taxonomy" id="1921566"/>
    <lineage>
        <taxon>Bacteria</taxon>
        <taxon>Bacillati</taxon>
        <taxon>Actinomycetota</taxon>
        <taxon>Actinomycetes</taxon>
        <taxon>Propionibacteriales</taxon>
        <taxon>Nocardioidaceae</taxon>
        <taxon>Nocardioides</taxon>
    </lineage>
</organism>
<feature type="chain" id="PRO_5045640626" description="Lipoprotein" evidence="1">
    <location>
        <begin position="28"/>
        <end position="215"/>
    </location>
</feature>
<keyword evidence="3" id="KW-1185">Reference proteome</keyword>
<dbReference type="RefSeq" id="WP_191196087.1">
    <property type="nucleotide sequence ID" value="NZ_JACXYZ010000002.1"/>
</dbReference>
<dbReference type="PROSITE" id="PS51257">
    <property type="entry name" value="PROKAR_LIPOPROTEIN"/>
    <property type="match status" value="1"/>
</dbReference>
<evidence type="ECO:0008006" key="4">
    <source>
        <dbReference type="Google" id="ProtNLM"/>
    </source>
</evidence>
<feature type="signal peptide" evidence="1">
    <location>
        <begin position="1"/>
        <end position="27"/>
    </location>
</feature>
<accession>A0ABR8NF90</accession>
<comment type="caution">
    <text evidence="2">The sequence shown here is derived from an EMBL/GenBank/DDBJ whole genome shotgun (WGS) entry which is preliminary data.</text>
</comment>
<protein>
    <recommendedName>
        <fullName evidence="4">Lipoprotein</fullName>
    </recommendedName>
</protein>
<reference evidence="2 3" key="1">
    <citation type="submission" date="2020-09" db="EMBL/GenBank/DDBJ databases">
        <title>novel species in genus Nocardioides.</title>
        <authorList>
            <person name="Zhang G."/>
        </authorList>
    </citation>
    <scope>NUCLEOTIDE SEQUENCE [LARGE SCALE GENOMIC DNA]</scope>
    <source>
        <strain evidence="2 3">KCTC 39551</strain>
    </source>
</reference>